<keyword evidence="2" id="KW-1185">Reference proteome</keyword>
<gene>
    <name evidence="1" type="ORF">Rhe02_73170</name>
</gene>
<dbReference type="RefSeq" id="WP_203912987.1">
    <property type="nucleotide sequence ID" value="NZ_BONY01000064.1"/>
</dbReference>
<sequence>MTQERQVFIYRFDTGQGERDVVSILEPDWAFEHGQHPEAIMGVVGEGADLDHLGPDDVQENPTFLRLLSRVLYEHLDQDEQLRREAEIQANDLYRIDLVTVLPGRAVQASAKRRVWRDQVMLVRGAAPRTALGPSPVLGRGIRREGPHRRVVRI</sequence>
<protein>
    <submittedName>
        <fullName evidence="1">Uncharacterized protein</fullName>
    </submittedName>
</protein>
<dbReference type="EMBL" id="BONY01000064">
    <property type="protein sequence ID" value="GIH09250.1"/>
    <property type="molecule type" value="Genomic_DNA"/>
</dbReference>
<dbReference type="Proteomes" id="UP000612899">
    <property type="component" value="Unassembled WGS sequence"/>
</dbReference>
<reference evidence="1" key="1">
    <citation type="submission" date="2021-01" db="EMBL/GenBank/DDBJ databases">
        <title>Whole genome shotgun sequence of Rhizocola hellebori NBRC 109834.</title>
        <authorList>
            <person name="Komaki H."/>
            <person name="Tamura T."/>
        </authorList>
    </citation>
    <scope>NUCLEOTIDE SEQUENCE</scope>
    <source>
        <strain evidence="1">NBRC 109834</strain>
    </source>
</reference>
<name>A0A8J3VK02_9ACTN</name>
<organism evidence="1 2">
    <name type="scientific">Rhizocola hellebori</name>
    <dbReference type="NCBI Taxonomy" id="1392758"/>
    <lineage>
        <taxon>Bacteria</taxon>
        <taxon>Bacillati</taxon>
        <taxon>Actinomycetota</taxon>
        <taxon>Actinomycetes</taxon>
        <taxon>Micromonosporales</taxon>
        <taxon>Micromonosporaceae</taxon>
        <taxon>Rhizocola</taxon>
    </lineage>
</organism>
<evidence type="ECO:0000313" key="2">
    <source>
        <dbReference type="Proteomes" id="UP000612899"/>
    </source>
</evidence>
<evidence type="ECO:0000313" key="1">
    <source>
        <dbReference type="EMBL" id="GIH09250.1"/>
    </source>
</evidence>
<accession>A0A8J3VK02</accession>
<proteinExistence type="predicted"/>
<comment type="caution">
    <text evidence="1">The sequence shown here is derived from an EMBL/GenBank/DDBJ whole genome shotgun (WGS) entry which is preliminary data.</text>
</comment>
<dbReference type="AlphaFoldDB" id="A0A8J3VK02"/>